<comment type="function">
    <text evidence="10">PPIases accelerate the folding of proteins. It catalyzes the cis-trans isomerization of proline imidic peptide bonds in oligopeptides.</text>
</comment>
<dbReference type="PANTHER" id="PTHR10012:SF0">
    <property type="entry name" value="SERINE_THREONINE-PROTEIN PHOSPHATASE 2A ACTIVATOR"/>
    <property type="match status" value="1"/>
</dbReference>
<dbReference type="Proteomes" id="UP000694888">
    <property type="component" value="Unplaced"/>
</dbReference>
<dbReference type="InterPro" id="IPR004327">
    <property type="entry name" value="Phstyr_phstse_ac"/>
</dbReference>
<keyword evidence="12" id="KW-1185">Reference proteome</keyword>
<evidence type="ECO:0000313" key="13">
    <source>
        <dbReference type="RefSeq" id="XP_005104509.1"/>
    </source>
</evidence>
<accession>A0ABM0JYH1</accession>
<comment type="catalytic activity">
    <reaction evidence="1 10">
        <text>[protein]-peptidylproline (omega=180) = [protein]-peptidylproline (omega=0)</text>
        <dbReference type="Rhea" id="RHEA:16237"/>
        <dbReference type="Rhea" id="RHEA-COMP:10747"/>
        <dbReference type="Rhea" id="RHEA-COMP:10748"/>
        <dbReference type="ChEBI" id="CHEBI:83833"/>
        <dbReference type="ChEBI" id="CHEBI:83834"/>
        <dbReference type="EC" id="5.2.1.8"/>
    </reaction>
</comment>
<sequence>MEAAKTSRQSQVIDVASHTFIVPYKQLTSPNEIPKWEKSQAYSNLVGFILTLNEAVKNKKIRDEYPVSEVVQNLLDLLGTLEKWVEEIPAIDQPQRFGNKAFRTWFQKLKEEGPALLKTALPDEYEKSIPEIVVYLVESVGNDTRIDYGTGHELSFVAFLCCLCQIGALKEEDHPALVLRVFERYLYLMRKLQLTYRMEPAGSHGVWSLDDYQFLPFLWGSSQFIDHKRIKPKSFPEPDIYDSFYKDYLFLSAIKFINQVKTGPFAEHSNQLWGISGVAAWSKVNSGLIKMYRVEVLSKFPIIQHFLFGSLLTLEPSTDPVPAVSAPMPSPAPGAMPGRMPPLGATDMMPPTGRMPPSGMTSMMPPMGRMPPPGVTGTMPPTGRMPPPGVTGTMPPTGRMPPPGAAGVMPPTGKMSPSSQSQQRPPSS</sequence>
<evidence type="ECO:0000256" key="11">
    <source>
        <dbReference type="SAM" id="MobiDB-lite"/>
    </source>
</evidence>
<dbReference type="PANTHER" id="PTHR10012">
    <property type="entry name" value="SERINE/THREONINE-PROTEIN PHOSPHATASE 2A REGULATORY SUBUNIT B"/>
    <property type="match status" value="1"/>
</dbReference>
<evidence type="ECO:0000256" key="10">
    <source>
        <dbReference type="RuleBase" id="RU361210"/>
    </source>
</evidence>
<evidence type="ECO:0000256" key="9">
    <source>
        <dbReference type="ARBA" id="ARBA00044820"/>
    </source>
</evidence>
<name>A0ABM0JYH1_APLCA</name>
<gene>
    <name evidence="13" type="primary">LOC101847359</name>
</gene>
<dbReference type="GeneID" id="101847359"/>
<evidence type="ECO:0000256" key="5">
    <source>
        <dbReference type="ARBA" id="ARBA00022490"/>
    </source>
</evidence>
<dbReference type="Gene3D" id="1.20.120.1150">
    <property type="match status" value="1"/>
</dbReference>
<evidence type="ECO:0000256" key="3">
    <source>
        <dbReference type="ARBA" id="ARBA00011019"/>
    </source>
</evidence>
<evidence type="ECO:0000256" key="1">
    <source>
        <dbReference type="ARBA" id="ARBA00000971"/>
    </source>
</evidence>
<feature type="compositionally biased region" description="Low complexity" evidence="11">
    <location>
        <begin position="405"/>
        <end position="428"/>
    </location>
</feature>
<evidence type="ECO:0000313" key="12">
    <source>
        <dbReference type="Proteomes" id="UP000694888"/>
    </source>
</evidence>
<dbReference type="Pfam" id="PF03095">
    <property type="entry name" value="PTPA"/>
    <property type="match status" value="1"/>
</dbReference>
<keyword evidence="6 10" id="KW-0697">Rotamase</keyword>
<evidence type="ECO:0000256" key="4">
    <source>
        <dbReference type="ARBA" id="ARBA00013194"/>
    </source>
</evidence>
<evidence type="ECO:0000256" key="2">
    <source>
        <dbReference type="ARBA" id="ARBA00004496"/>
    </source>
</evidence>
<proteinExistence type="inferred from homology"/>
<protein>
    <recommendedName>
        <fullName evidence="8 10">Serine/threonine-protein phosphatase 2A activator</fullName>
        <ecNumber evidence="4 10">5.2.1.8</ecNumber>
    </recommendedName>
    <alternativeName>
        <fullName evidence="9 10">Phosphotyrosyl phosphatase activator</fullName>
    </alternativeName>
</protein>
<keyword evidence="5 10" id="KW-0963">Cytoplasm</keyword>
<keyword evidence="7 10" id="KW-0413">Isomerase</keyword>
<evidence type="ECO:0000256" key="8">
    <source>
        <dbReference type="ARBA" id="ARBA00044786"/>
    </source>
</evidence>
<dbReference type="SUPFAM" id="SSF140984">
    <property type="entry name" value="PTPA-like"/>
    <property type="match status" value="1"/>
</dbReference>
<organism evidence="12 13">
    <name type="scientific">Aplysia californica</name>
    <name type="common">California sea hare</name>
    <dbReference type="NCBI Taxonomy" id="6500"/>
    <lineage>
        <taxon>Eukaryota</taxon>
        <taxon>Metazoa</taxon>
        <taxon>Spiralia</taxon>
        <taxon>Lophotrochozoa</taxon>
        <taxon>Mollusca</taxon>
        <taxon>Gastropoda</taxon>
        <taxon>Heterobranchia</taxon>
        <taxon>Euthyneura</taxon>
        <taxon>Tectipleura</taxon>
        <taxon>Aplysiida</taxon>
        <taxon>Aplysioidea</taxon>
        <taxon>Aplysiidae</taxon>
        <taxon>Aplysia</taxon>
    </lineage>
</organism>
<evidence type="ECO:0000256" key="7">
    <source>
        <dbReference type="ARBA" id="ARBA00023235"/>
    </source>
</evidence>
<reference evidence="13" key="1">
    <citation type="submission" date="2025-08" db="UniProtKB">
        <authorList>
            <consortium name="RefSeq"/>
        </authorList>
    </citation>
    <scope>IDENTIFICATION</scope>
</reference>
<comment type="similarity">
    <text evidence="3 10">Belongs to the PTPA-type PPIase family.</text>
</comment>
<dbReference type="RefSeq" id="XP_005104509.1">
    <property type="nucleotide sequence ID" value="XM_005104452.3"/>
</dbReference>
<dbReference type="InterPro" id="IPR037218">
    <property type="entry name" value="PTPA_sf"/>
</dbReference>
<feature type="region of interest" description="Disordered" evidence="11">
    <location>
        <begin position="372"/>
        <end position="428"/>
    </location>
</feature>
<evidence type="ECO:0000256" key="6">
    <source>
        <dbReference type="ARBA" id="ARBA00023110"/>
    </source>
</evidence>
<dbReference type="CDD" id="cd04087">
    <property type="entry name" value="PTPA"/>
    <property type="match status" value="1"/>
</dbReference>
<comment type="subcellular location">
    <subcellularLocation>
        <location evidence="2 10">Cytoplasm</location>
    </subcellularLocation>
</comment>
<dbReference type="EC" id="5.2.1.8" evidence="4 10"/>
<dbReference type="InterPro" id="IPR043170">
    <property type="entry name" value="PTPA_C_lid"/>
</dbReference>